<evidence type="ECO:0000256" key="3">
    <source>
        <dbReference type="ARBA" id="ARBA00022525"/>
    </source>
</evidence>
<comment type="subcellular location">
    <subcellularLocation>
        <location evidence="1">Secreted</location>
    </subcellularLocation>
</comment>
<feature type="signal peptide" evidence="4">
    <location>
        <begin position="1"/>
        <end position="24"/>
    </location>
</feature>
<dbReference type="GO" id="GO:0007608">
    <property type="term" value="P:sensory perception of smell"/>
    <property type="evidence" value="ECO:0007669"/>
    <property type="project" value="UniProtKB-ARBA"/>
</dbReference>
<keyword evidence="3" id="KW-0964">Secreted</keyword>
<reference evidence="5" key="1">
    <citation type="journal article" date="2018" name="Front. Physiol.">
        <title>Differential Expression Analysis of Olfactory Genes Based on a Combination of Sequencing Platforms and Behavioral Investigations in Aphidius gifuensis.</title>
        <authorList>
            <person name="Fan J."/>
            <person name="Zhang Q."/>
            <person name="Xu Q."/>
            <person name="Xue W."/>
            <person name="Han Z."/>
            <person name="Sun J."/>
            <person name="Chen J."/>
        </authorList>
    </citation>
    <scope>NUCLEOTIDE SEQUENCE</scope>
</reference>
<evidence type="ECO:0000256" key="4">
    <source>
        <dbReference type="SAM" id="SignalP"/>
    </source>
</evidence>
<dbReference type="InterPro" id="IPR006170">
    <property type="entry name" value="PBP/GOBP"/>
</dbReference>
<evidence type="ECO:0000313" key="7">
    <source>
        <dbReference type="Proteomes" id="UP000639338"/>
    </source>
</evidence>
<dbReference type="OrthoDB" id="6610259at2759"/>
<dbReference type="SMART" id="SM00708">
    <property type="entry name" value="PhBP"/>
    <property type="match status" value="1"/>
</dbReference>
<proteinExistence type="evidence at transcript level"/>
<evidence type="ECO:0000313" key="5">
    <source>
        <dbReference type="EMBL" id="AZQ24995.1"/>
    </source>
</evidence>
<dbReference type="EMBL" id="JACMRX010000003">
    <property type="protein sequence ID" value="KAF7993391.1"/>
    <property type="molecule type" value="Genomic_DNA"/>
</dbReference>
<evidence type="ECO:0000256" key="1">
    <source>
        <dbReference type="ARBA" id="ARBA00004613"/>
    </source>
</evidence>
<keyword evidence="4" id="KW-0732">Signal</keyword>
<evidence type="ECO:0000256" key="2">
    <source>
        <dbReference type="ARBA" id="ARBA00008098"/>
    </source>
</evidence>
<organism evidence="5">
    <name type="scientific">Aphidius gifuensis</name>
    <name type="common">Parasitoid wasp</name>
    <dbReference type="NCBI Taxonomy" id="684658"/>
    <lineage>
        <taxon>Eukaryota</taxon>
        <taxon>Metazoa</taxon>
        <taxon>Ecdysozoa</taxon>
        <taxon>Arthropoda</taxon>
        <taxon>Hexapoda</taxon>
        <taxon>Insecta</taxon>
        <taxon>Pterygota</taxon>
        <taxon>Neoptera</taxon>
        <taxon>Endopterygota</taxon>
        <taxon>Hymenoptera</taxon>
        <taxon>Apocrita</taxon>
        <taxon>Ichneumonoidea</taxon>
        <taxon>Braconidae</taxon>
        <taxon>Aphidiinae</taxon>
        <taxon>Aphidius</taxon>
    </lineage>
</organism>
<gene>
    <name evidence="6" type="ORF">HCN44_007894</name>
</gene>
<dbReference type="PANTHER" id="PTHR21364:SF2">
    <property type="entry name" value="GENERAL ODORANT-BINDING PROTEIN 19A"/>
    <property type="match status" value="1"/>
</dbReference>
<dbReference type="SMR" id="A0A3S9LWD6"/>
<dbReference type="SUPFAM" id="SSF47565">
    <property type="entry name" value="Insect pheromone/odorant-binding proteins"/>
    <property type="match status" value="1"/>
</dbReference>
<feature type="chain" id="PRO_5044396976" evidence="4">
    <location>
        <begin position="25"/>
        <end position="146"/>
    </location>
</feature>
<dbReference type="InterPro" id="IPR036728">
    <property type="entry name" value="PBP_GOBP_sf"/>
</dbReference>
<dbReference type="Gene3D" id="1.10.238.20">
    <property type="entry name" value="Pheromone/general odorant binding protein domain"/>
    <property type="match status" value="1"/>
</dbReference>
<evidence type="ECO:0000313" key="6">
    <source>
        <dbReference type="EMBL" id="KAF7993391.1"/>
    </source>
</evidence>
<dbReference type="PANTHER" id="PTHR21364">
    <property type="entry name" value="GENERAL ODORANT-BINDING PROTEIN 19A"/>
    <property type="match status" value="1"/>
</dbReference>
<dbReference type="GO" id="GO:0005549">
    <property type="term" value="F:odorant binding"/>
    <property type="evidence" value="ECO:0007669"/>
    <property type="project" value="InterPro"/>
</dbReference>
<name>A0A3S9LWD6_APHGI</name>
<comment type="similarity">
    <text evidence="2">Belongs to the PBP/GOBP family.</text>
</comment>
<dbReference type="CDD" id="cd23992">
    <property type="entry name" value="PBP_GOBP"/>
    <property type="match status" value="1"/>
</dbReference>
<dbReference type="EMBL" id="MK049054">
    <property type="protein sequence ID" value="AZQ24995.1"/>
    <property type="molecule type" value="mRNA"/>
</dbReference>
<dbReference type="GO" id="GO:0005576">
    <property type="term" value="C:extracellular region"/>
    <property type="evidence" value="ECO:0007669"/>
    <property type="project" value="UniProtKB-SubCell"/>
</dbReference>
<dbReference type="FunFam" id="1.10.238.20:FF:000001">
    <property type="entry name" value="General odorant-binding protein lush"/>
    <property type="match status" value="1"/>
</dbReference>
<protein>
    <submittedName>
        <fullName evidence="5">Odorant-binding protein</fullName>
    </submittedName>
</protein>
<reference evidence="6 7" key="2">
    <citation type="submission" date="2020-08" db="EMBL/GenBank/DDBJ databases">
        <title>Aphidius gifuensis genome sequencing and assembly.</title>
        <authorList>
            <person name="Du Z."/>
        </authorList>
    </citation>
    <scope>NUCLEOTIDE SEQUENCE [LARGE SCALE GENOMIC DNA]</scope>
    <source>
        <strain evidence="6">YNYX2018</strain>
        <tissue evidence="6">Adults</tissue>
    </source>
</reference>
<dbReference type="Proteomes" id="UP000639338">
    <property type="component" value="Unassembled WGS sequence"/>
</dbReference>
<sequence length="146" mass="16274">MMLISIVGFTIFLVVSIDINNVEAKMTLAQVRNSLKPFHKACLPKSGVSPDVWEATHNGEFPPDPALQCHFACLFTKLKILTKDGKLSMESMAKQMDIMLPEDLVGPIKSITDKCAVDATSSEVCEMSWQFAKCYYEADADMYFLP</sequence>
<dbReference type="AlphaFoldDB" id="A0A3S9LWD6"/>
<accession>A0A3S9LWD6</accession>
<keyword evidence="7" id="KW-1185">Reference proteome</keyword>
<dbReference type="Pfam" id="PF01395">
    <property type="entry name" value="PBP_GOBP"/>
    <property type="match status" value="1"/>
</dbReference>